<dbReference type="PANTHER" id="PTHR10270">
    <property type="entry name" value="SOX TRANSCRIPTION FACTOR"/>
    <property type="match status" value="1"/>
</dbReference>
<accession>A0A0N1H8F3</accession>
<protein>
    <submittedName>
        <fullName evidence="7">Mating-type protein a-1</fullName>
    </submittedName>
</protein>
<dbReference type="OrthoDB" id="6247875at2759"/>
<dbReference type="GO" id="GO:0005634">
    <property type="term" value="C:nucleus"/>
    <property type="evidence" value="ECO:0007669"/>
    <property type="project" value="UniProtKB-UniRule"/>
</dbReference>
<keyword evidence="3" id="KW-0804">Transcription</keyword>
<evidence type="ECO:0000256" key="2">
    <source>
        <dbReference type="ARBA" id="ARBA00023125"/>
    </source>
</evidence>
<dbReference type="InterPro" id="IPR050140">
    <property type="entry name" value="SRY-related_HMG-box_TF-like"/>
</dbReference>
<dbReference type="VEuPathDB" id="FungiDB:AB675_6817"/>
<dbReference type="InterPro" id="IPR036910">
    <property type="entry name" value="HMG_box_dom_sf"/>
</dbReference>
<dbReference type="GO" id="GO:0001228">
    <property type="term" value="F:DNA-binding transcription activator activity, RNA polymerase II-specific"/>
    <property type="evidence" value="ECO:0007669"/>
    <property type="project" value="TreeGrafter"/>
</dbReference>
<keyword evidence="1" id="KW-0805">Transcription regulation</keyword>
<dbReference type="Gene3D" id="1.10.30.10">
    <property type="entry name" value="High mobility group box domain"/>
    <property type="match status" value="1"/>
</dbReference>
<evidence type="ECO:0000256" key="1">
    <source>
        <dbReference type="ARBA" id="ARBA00023015"/>
    </source>
</evidence>
<evidence type="ECO:0000256" key="4">
    <source>
        <dbReference type="PROSITE-ProRule" id="PRU00267"/>
    </source>
</evidence>
<feature type="compositionally biased region" description="Polar residues" evidence="5">
    <location>
        <begin position="229"/>
        <end position="240"/>
    </location>
</feature>
<comment type="caution">
    <text evidence="7">The sequence shown here is derived from an EMBL/GenBank/DDBJ whole genome shotgun (WGS) entry which is preliminary data.</text>
</comment>
<dbReference type="AlphaFoldDB" id="A0A0N1H8F3"/>
<evidence type="ECO:0000256" key="5">
    <source>
        <dbReference type="SAM" id="MobiDB-lite"/>
    </source>
</evidence>
<dbReference type="SMART" id="SM00398">
    <property type="entry name" value="HMG"/>
    <property type="match status" value="1"/>
</dbReference>
<sequence>MASFNNPVAGGQSLPDSTQVETIWSMGFASLTSNKYHVVVPMFMAQAIGDEGVNTLKLRLAQYLHAETIAYPDVPTQTLHICRLSDYDGPIPFTASRQGQRLSATSPDSSPATINSPSDTPENSDKKSKVARPPNAFILYRKHYHPSVKAENPDLHNNDISVMLGKQWNAEPENVKAEYRIRAQKIKKQHAIDNPGYQYAPRKPSEKKRRMTTKKAAKLKSAAEEASPLSHTSNSTQSTPDALDFGFDDSFFNTSIDGQMFLDMPAPAVSLSEQLAQQTATTSTTLVPFNEDLQPNQLSNDATTQNTNQQTFIDGIIDWTGIQSDAQLVFGSILIESDALAQTETADQFMTYNGMTDAEFAAELQRVSEMM</sequence>
<feature type="compositionally biased region" description="Polar residues" evidence="5">
    <location>
        <begin position="95"/>
        <end position="121"/>
    </location>
</feature>
<evidence type="ECO:0000313" key="7">
    <source>
        <dbReference type="EMBL" id="KPI43250.1"/>
    </source>
</evidence>
<dbReference type="GeneID" id="28739017"/>
<feature type="region of interest" description="Disordered" evidence="5">
    <location>
        <begin position="195"/>
        <end position="240"/>
    </location>
</feature>
<dbReference type="PANTHER" id="PTHR10270:SF161">
    <property type="entry name" value="SEX-DETERMINING REGION Y PROTEIN"/>
    <property type="match status" value="1"/>
</dbReference>
<organism evidence="7 8">
    <name type="scientific">Cyphellophora attinorum</name>
    <dbReference type="NCBI Taxonomy" id="1664694"/>
    <lineage>
        <taxon>Eukaryota</taxon>
        <taxon>Fungi</taxon>
        <taxon>Dikarya</taxon>
        <taxon>Ascomycota</taxon>
        <taxon>Pezizomycotina</taxon>
        <taxon>Eurotiomycetes</taxon>
        <taxon>Chaetothyriomycetidae</taxon>
        <taxon>Chaetothyriales</taxon>
        <taxon>Cyphellophoraceae</taxon>
        <taxon>Cyphellophora</taxon>
    </lineage>
</organism>
<dbReference type="SUPFAM" id="SSF47095">
    <property type="entry name" value="HMG-box"/>
    <property type="match status" value="1"/>
</dbReference>
<dbReference type="Pfam" id="PF00505">
    <property type="entry name" value="HMG_box"/>
    <property type="match status" value="1"/>
</dbReference>
<dbReference type="GO" id="GO:0000122">
    <property type="term" value="P:negative regulation of transcription by RNA polymerase II"/>
    <property type="evidence" value="ECO:0007669"/>
    <property type="project" value="TreeGrafter"/>
</dbReference>
<evidence type="ECO:0000313" key="8">
    <source>
        <dbReference type="Proteomes" id="UP000038010"/>
    </source>
</evidence>
<dbReference type="FunFam" id="1.10.30.10:FF:000041">
    <property type="entry name" value="HMG box family protein"/>
    <property type="match status" value="1"/>
</dbReference>
<keyword evidence="4" id="KW-0539">Nucleus</keyword>
<dbReference type="InterPro" id="IPR009071">
    <property type="entry name" value="HMG_box_dom"/>
</dbReference>
<dbReference type="GO" id="GO:0030154">
    <property type="term" value="P:cell differentiation"/>
    <property type="evidence" value="ECO:0007669"/>
    <property type="project" value="TreeGrafter"/>
</dbReference>
<evidence type="ECO:0000256" key="3">
    <source>
        <dbReference type="ARBA" id="ARBA00023163"/>
    </source>
</evidence>
<feature type="region of interest" description="Disordered" evidence="5">
    <location>
        <begin position="93"/>
        <end position="131"/>
    </location>
</feature>
<dbReference type="Proteomes" id="UP000038010">
    <property type="component" value="Unassembled WGS sequence"/>
</dbReference>
<dbReference type="PROSITE" id="PS50118">
    <property type="entry name" value="HMG_BOX_2"/>
    <property type="match status" value="1"/>
</dbReference>
<dbReference type="EMBL" id="LFJN01000005">
    <property type="protein sequence ID" value="KPI43250.1"/>
    <property type="molecule type" value="Genomic_DNA"/>
</dbReference>
<gene>
    <name evidence="7" type="ORF">AB675_6817</name>
</gene>
<keyword evidence="2 4" id="KW-0238">DNA-binding</keyword>
<dbReference type="CDD" id="cd01389">
    <property type="entry name" value="HMG-box_ROX1-like"/>
    <property type="match status" value="1"/>
</dbReference>
<feature type="domain" description="HMG box" evidence="6">
    <location>
        <begin position="130"/>
        <end position="198"/>
    </location>
</feature>
<name>A0A0N1H8F3_9EURO</name>
<proteinExistence type="predicted"/>
<dbReference type="GO" id="GO:0000978">
    <property type="term" value="F:RNA polymerase II cis-regulatory region sequence-specific DNA binding"/>
    <property type="evidence" value="ECO:0007669"/>
    <property type="project" value="TreeGrafter"/>
</dbReference>
<evidence type="ECO:0000259" key="6">
    <source>
        <dbReference type="PROSITE" id="PS50118"/>
    </source>
</evidence>
<dbReference type="RefSeq" id="XP_018003213.1">
    <property type="nucleotide sequence ID" value="XM_018147137.1"/>
</dbReference>
<feature type="DNA-binding region" description="HMG box" evidence="4">
    <location>
        <begin position="130"/>
        <end position="198"/>
    </location>
</feature>
<dbReference type="STRING" id="1664694.A0A0N1H8F3"/>
<keyword evidence="8" id="KW-1185">Reference proteome</keyword>
<reference evidence="7 8" key="1">
    <citation type="submission" date="2015-06" db="EMBL/GenBank/DDBJ databases">
        <title>Draft genome of the ant-associated black yeast Phialophora attae CBS 131958.</title>
        <authorList>
            <person name="Moreno L.F."/>
            <person name="Stielow B.J."/>
            <person name="de Hoog S."/>
            <person name="Vicente V.A."/>
            <person name="Weiss V.A."/>
            <person name="de Vries M."/>
            <person name="Cruz L.M."/>
            <person name="Souza E.M."/>
        </authorList>
    </citation>
    <scope>NUCLEOTIDE SEQUENCE [LARGE SCALE GENOMIC DNA]</scope>
    <source>
        <strain evidence="7 8">CBS 131958</strain>
    </source>
</reference>
<feature type="compositionally biased region" description="Basic residues" evidence="5">
    <location>
        <begin position="205"/>
        <end position="218"/>
    </location>
</feature>